<dbReference type="EMBL" id="CAMXCS010000001">
    <property type="protein sequence ID" value="CAI3926077.1"/>
    <property type="molecule type" value="Genomic_DNA"/>
</dbReference>
<dbReference type="Proteomes" id="UP001154259">
    <property type="component" value="Unassembled WGS sequence"/>
</dbReference>
<protein>
    <submittedName>
        <fullName evidence="2">Uncharacterized protein</fullName>
    </submittedName>
</protein>
<proteinExistence type="predicted"/>
<dbReference type="Proteomes" id="UP001154255">
    <property type="component" value="Unassembled WGS sequence"/>
</dbReference>
<sequence>MMISLKYLYIQLYYCQSSQKISNDLISHYMDHFENASLELFENLYQETHFESLLLSIIQKTDPSFNKDNLECEVLTAFFFLYFLYAYQDQKIQPIELLDIFSKIEAKFLSKLPIYPDKAIKYPGWLDLYDALDWCDETWDFNNSPHLLEAVQTQIEIIQQWLGKLPQYTYTRVIKDKISKYQHEANLLLISPKDKNVYPRTFQRK</sequence>
<organism evidence="2 3">
    <name type="scientific">Commensalibacter communis</name>
    <dbReference type="NCBI Taxonomy" id="2972786"/>
    <lineage>
        <taxon>Bacteria</taxon>
        <taxon>Pseudomonadati</taxon>
        <taxon>Pseudomonadota</taxon>
        <taxon>Alphaproteobacteria</taxon>
        <taxon>Acetobacterales</taxon>
        <taxon>Acetobacteraceae</taxon>
    </lineage>
</organism>
<name>A0A9W4TNK0_9PROT</name>
<evidence type="ECO:0000313" key="3">
    <source>
        <dbReference type="Proteomes" id="UP001154255"/>
    </source>
</evidence>
<gene>
    <name evidence="1" type="ORF">R53529_LOCUS236</name>
    <name evidence="2" type="ORF">R53530_LOCUS865</name>
</gene>
<dbReference type="AlphaFoldDB" id="A0A9W4TNK0"/>
<comment type="caution">
    <text evidence="2">The sequence shown here is derived from an EMBL/GenBank/DDBJ whole genome shotgun (WGS) entry which is preliminary data.</text>
</comment>
<reference evidence="2" key="1">
    <citation type="submission" date="2022-10" db="EMBL/GenBank/DDBJ databases">
        <authorList>
            <person name="Botero Cardona J."/>
        </authorList>
    </citation>
    <scope>NUCLEOTIDE SEQUENCE</scope>
    <source>
        <strain evidence="2">LMG 31819</strain>
        <strain evidence="1">R-53529</strain>
    </source>
</reference>
<accession>A0A9W4TNK0</accession>
<evidence type="ECO:0000313" key="4">
    <source>
        <dbReference type="Proteomes" id="UP001154259"/>
    </source>
</evidence>
<dbReference type="EMBL" id="CAMXCM010000001">
    <property type="protein sequence ID" value="CAI3934773.1"/>
    <property type="molecule type" value="Genomic_DNA"/>
</dbReference>
<evidence type="ECO:0000313" key="2">
    <source>
        <dbReference type="EMBL" id="CAI3934773.1"/>
    </source>
</evidence>
<keyword evidence="4" id="KW-1185">Reference proteome</keyword>
<evidence type="ECO:0000313" key="1">
    <source>
        <dbReference type="EMBL" id="CAI3926077.1"/>
    </source>
</evidence>